<dbReference type="CDD" id="cd18793">
    <property type="entry name" value="SF2_C_SNF"/>
    <property type="match status" value="1"/>
</dbReference>
<dbReference type="InterPro" id="IPR000330">
    <property type="entry name" value="SNF2_N"/>
</dbReference>
<feature type="domain" description="Helicase ATP-binding" evidence="2">
    <location>
        <begin position="251"/>
        <end position="396"/>
    </location>
</feature>
<evidence type="ECO:0000259" key="3">
    <source>
        <dbReference type="PROSITE" id="PS51194"/>
    </source>
</evidence>
<dbReference type="InterPro" id="IPR019065">
    <property type="entry name" value="RE_NgoFVII_N"/>
</dbReference>
<organism evidence="4 5">
    <name type="scientific">Methanothermococcus okinawensis (strain DSM 14208 / JCM 11175 / IH1)</name>
    <dbReference type="NCBI Taxonomy" id="647113"/>
    <lineage>
        <taxon>Archaea</taxon>
        <taxon>Methanobacteriati</taxon>
        <taxon>Methanobacteriota</taxon>
        <taxon>Methanomada group</taxon>
        <taxon>Methanococci</taxon>
        <taxon>Methanococcales</taxon>
        <taxon>Methanococcaceae</taxon>
        <taxon>Methanothermococcus</taxon>
    </lineage>
</organism>
<evidence type="ECO:0000259" key="2">
    <source>
        <dbReference type="PROSITE" id="PS51192"/>
    </source>
</evidence>
<proteinExistence type="predicted"/>
<evidence type="ECO:0000256" key="1">
    <source>
        <dbReference type="ARBA" id="ARBA00022801"/>
    </source>
</evidence>
<protein>
    <submittedName>
        <fullName evidence="4">Helicase domain-containing protein</fullName>
    </submittedName>
</protein>
<evidence type="ECO:0000313" key="4">
    <source>
        <dbReference type="EMBL" id="AEH07588.1"/>
    </source>
</evidence>
<dbReference type="OrthoDB" id="6396at2157"/>
<evidence type="ECO:0000313" key="5">
    <source>
        <dbReference type="Proteomes" id="UP000009296"/>
    </source>
</evidence>
<accession>F8AP20</accession>
<keyword evidence="1" id="KW-0378">Hydrolase</keyword>
<dbReference type="Gene3D" id="3.40.50.10810">
    <property type="entry name" value="Tandem AAA-ATPase domain"/>
    <property type="match status" value="1"/>
</dbReference>
<dbReference type="Pfam" id="PF00271">
    <property type="entry name" value="Helicase_C"/>
    <property type="match status" value="1"/>
</dbReference>
<dbReference type="Pfam" id="PF00176">
    <property type="entry name" value="SNF2-rel_dom"/>
    <property type="match status" value="1"/>
</dbReference>
<reference evidence="4" key="1">
    <citation type="submission" date="2011-05" db="EMBL/GenBank/DDBJ databases">
        <title>Complete sequence of plasmid of Methanothermococcus okinawensis IH1.</title>
        <authorList>
            <consortium name="US DOE Joint Genome Institute"/>
            <person name="Lucas S."/>
            <person name="Han J."/>
            <person name="Lapidus A."/>
            <person name="Cheng J.-F."/>
            <person name="Goodwin L."/>
            <person name="Pitluck S."/>
            <person name="Peters L."/>
            <person name="Mikhailova N."/>
            <person name="Held B."/>
            <person name="Han C."/>
            <person name="Tapia R."/>
            <person name="Land M."/>
            <person name="Hauser L."/>
            <person name="Kyrpides N."/>
            <person name="Ivanova N."/>
            <person name="Pagani I."/>
            <person name="Sieprawska-Lupa M."/>
            <person name="Takai K."/>
            <person name="Miyazaki J."/>
            <person name="Whitman W."/>
            <person name="Woyke T."/>
        </authorList>
    </citation>
    <scope>NUCLEOTIDE SEQUENCE</scope>
    <source>
        <strain evidence="4">IH1</strain>
        <plasmid evidence="4">pMETOK01</plasmid>
    </source>
</reference>
<dbReference type="Pfam" id="PF09565">
    <property type="entry name" value="RE_NgoFVII"/>
    <property type="match status" value="1"/>
</dbReference>
<dbReference type="Proteomes" id="UP000009296">
    <property type="component" value="Plasmid pMETOK01"/>
</dbReference>
<dbReference type="HOGENOM" id="CLU_268607_0_0_2"/>
<dbReference type="PROSITE" id="PS51194">
    <property type="entry name" value="HELICASE_CTER"/>
    <property type="match status" value="1"/>
</dbReference>
<dbReference type="InterPro" id="IPR038718">
    <property type="entry name" value="SNF2-like_sf"/>
</dbReference>
<dbReference type="eggNOG" id="arCOG04818">
    <property type="taxonomic scope" value="Archaea"/>
</dbReference>
<dbReference type="InterPro" id="IPR001650">
    <property type="entry name" value="Helicase_C-like"/>
</dbReference>
<dbReference type="GO" id="GO:0006281">
    <property type="term" value="P:DNA repair"/>
    <property type="evidence" value="ECO:0007669"/>
    <property type="project" value="TreeGrafter"/>
</dbReference>
<dbReference type="GO" id="GO:0016787">
    <property type="term" value="F:hydrolase activity"/>
    <property type="evidence" value="ECO:0007669"/>
    <property type="project" value="UniProtKB-KW"/>
</dbReference>
<feature type="domain" description="Helicase C-terminal" evidence="3">
    <location>
        <begin position="622"/>
        <end position="773"/>
    </location>
</feature>
<keyword evidence="4" id="KW-0347">Helicase</keyword>
<dbReference type="GeneID" id="10749392"/>
<dbReference type="Gene3D" id="3.30.870.10">
    <property type="entry name" value="Endonuclease Chain A"/>
    <property type="match status" value="1"/>
</dbReference>
<sequence>MQSLQTIPIYNNKPGIVSNEDTVLNLFKSKIRDAIKHKKEISIYCAVGFFFFNGLSELIEDLRKLYDKNLVKEFKLLMGRETTRDTKEMLKLITNDATNLTNEDYLFLKELHNKNIFQFKIYTDKRFHSKMYIFKANNIIEDVYAGSANLTRAGLTNNIELVVPTGASNIERENYEIFFNELWKKGTDELEELKTIDIIKQGATTKAFYLPPKEFFCNLLKIMDKEYLLSNPSLEIEYLAEFQKMSYYYCLEKLHNYGGCILANSVGLGKTDVACAISKYYNEMNKKVLIIHPPNIKHQWIGILKKVGLNPYKDVDLLSMGVLQSKDFKPYNYNKNYDLIIIDEAHNFRNRSSNRRKNLDEVIKINQNIHTLLLSATPINTSLDNYISLIELFTLKPSYNSKFENMGILTKINTAKKYIKNKDTINAVTTVRDLIKEFTVRIEWIDVINHFKDDLIKIAGIDNFEMPEVQPVEYSYNKDIVKAVFDRVVNYLEHLNFEYAKLWDEEGYKEDKYLLFWYKWRLYKRLESSIYAFKKSLKKYIERNEYLLNAFECINHNKLVTTPDIEKLFPKDRLETIYSTYSSLDDDIKKTIMNNIKNDIEITKIMLERVNSIENLLKKDDKVRVLINILKKENKPTIIFSESKDTVLYLKSKLESNGFSNIGVAYGGDKGGKINKKKIQESFNNGKFDILITTDTLSEGVNLPRADVVINFDLPYNPVRLIQRAGRAIRLNNPKHIKIYNFKPDESIDKELELCERLKERVENIAVTVGLEFLIWAVEQKKIDKFSDENRELVYNCIKEYKNKLASSGLEELERSIGNAVSKEDYVLREYINQYNISKESILIYYKKYSKPIYTSLKRDYKEDDYFVVLKYRGNNYYCGELSYHPIEYKSPLTNKDFKIITEMINSKVNEIDNMFIGTKVRVDKLTREIKKLCNEDNQLRRWIISKEGQINTLPRADKEKVIAKLKEYNEAPEIFKSNDKSLKIITDLNSIVNKRNVQITMDKPELVAVIKYKV</sequence>
<keyword evidence="4" id="KW-0614">Plasmid</keyword>
<dbReference type="RefSeq" id="WP_013855389.1">
    <property type="nucleotide sequence ID" value="NC_015632.1"/>
</dbReference>
<dbReference type="KEGG" id="mok:Metok_1626"/>
<dbReference type="GO" id="GO:0004386">
    <property type="term" value="F:helicase activity"/>
    <property type="evidence" value="ECO:0007669"/>
    <property type="project" value="UniProtKB-KW"/>
</dbReference>
<dbReference type="InterPro" id="IPR027417">
    <property type="entry name" value="P-loop_NTPase"/>
</dbReference>
<dbReference type="PROSITE" id="PS51192">
    <property type="entry name" value="HELICASE_ATP_BIND_1"/>
    <property type="match status" value="1"/>
</dbReference>
<dbReference type="SUPFAM" id="SSF52540">
    <property type="entry name" value="P-loop containing nucleoside triphosphate hydrolases"/>
    <property type="match status" value="1"/>
</dbReference>
<dbReference type="SMART" id="SM00487">
    <property type="entry name" value="DEXDc"/>
    <property type="match status" value="1"/>
</dbReference>
<dbReference type="AlphaFoldDB" id="F8AP20"/>
<dbReference type="PANTHER" id="PTHR45766:SF6">
    <property type="entry name" value="SWI_SNF-RELATED MATRIX-ASSOCIATED ACTIN-DEPENDENT REGULATOR OF CHROMATIN SUBFAMILY A-LIKE PROTEIN 1"/>
    <property type="match status" value="1"/>
</dbReference>
<keyword evidence="4" id="KW-0547">Nucleotide-binding</keyword>
<dbReference type="GO" id="GO:0005524">
    <property type="term" value="F:ATP binding"/>
    <property type="evidence" value="ECO:0007669"/>
    <property type="project" value="InterPro"/>
</dbReference>
<keyword evidence="4" id="KW-0067">ATP-binding</keyword>
<gene>
    <name evidence="4" type="ordered locus">Metok_1626</name>
</gene>
<name>F8AP20_METOI</name>
<dbReference type="SUPFAM" id="SSF56024">
    <property type="entry name" value="Phospholipase D/nuclease"/>
    <property type="match status" value="1"/>
</dbReference>
<dbReference type="InterPro" id="IPR049730">
    <property type="entry name" value="SNF2/RAD54-like_C"/>
</dbReference>
<dbReference type="PANTHER" id="PTHR45766">
    <property type="entry name" value="DNA ANNEALING HELICASE AND ENDONUCLEASE ZRANB3 FAMILY MEMBER"/>
    <property type="match status" value="1"/>
</dbReference>
<dbReference type="SMART" id="SM00490">
    <property type="entry name" value="HELICc"/>
    <property type="match status" value="1"/>
</dbReference>
<dbReference type="InterPro" id="IPR014001">
    <property type="entry name" value="Helicase_ATP-bd"/>
</dbReference>
<dbReference type="Gene3D" id="3.40.50.300">
    <property type="entry name" value="P-loop containing nucleotide triphosphate hydrolases"/>
    <property type="match status" value="1"/>
</dbReference>
<keyword evidence="5" id="KW-1185">Reference proteome</keyword>
<dbReference type="GO" id="GO:0140097">
    <property type="term" value="F:catalytic activity, acting on DNA"/>
    <property type="evidence" value="ECO:0007669"/>
    <property type="project" value="UniProtKB-ARBA"/>
</dbReference>
<dbReference type="GO" id="GO:0031297">
    <property type="term" value="P:replication fork processing"/>
    <property type="evidence" value="ECO:0007669"/>
    <property type="project" value="TreeGrafter"/>
</dbReference>
<geneLocation type="plasmid" evidence="4 5">
    <name>pMETOK01</name>
</geneLocation>
<dbReference type="EMBL" id="CP002793">
    <property type="protein sequence ID" value="AEH07588.1"/>
    <property type="molecule type" value="Genomic_DNA"/>
</dbReference>